<dbReference type="InterPro" id="IPR025311">
    <property type="entry name" value="DUF4166"/>
</dbReference>
<sequence>MTALRVLVVGGTGTFGTRLVHGLAETTTLGIVVAGRDLGRAEALAGALRARHPGRDISALALNAAQMTAEALRATGAFALVDAAGPWQGAGYHLPRAALAAGMHAIDLSDAREHVAGFAAALDEEARGAGRLALTGASSTPALSNAVLDHLLRGWRQVDTVEVAISPGNRAPRGHSVVRAILSYAGRPVRVFGDGHWRVQPGWGMLHRRPLPGLGRRWLSLCDTPDLDLIPARFAPRRAAIFRAGLELAPLHFGLWLASLAGRAGLNLARFSGAFRWLAAAFDRFGTDRGGMLVEARGRDAEGLPTLARWMLLAEAGDGPMVPTLPALAVLRALAEGRLEGRAGASACVGVVDLAAIEAEFTPYRIRCTSEVSRPLPLFALTLGAETFARLPEPLRALHRPGWWQAASGMAEVDGPSSRLAALVARLVGFPSPGRMPVRVEIEATDEGERWTRHFGPRRFTSRLSASRSGHLTERFGPFAFDLALPCDAKGMRLELQGWRCLGIPLPRRLAPLSDAKEEVDAAGRFTFDVEISLPLRLGRIVRYRGWLVPERA</sequence>
<evidence type="ECO:0000259" key="1">
    <source>
        <dbReference type="Pfam" id="PF13761"/>
    </source>
</evidence>
<dbReference type="EMBL" id="JAERQM010000001">
    <property type="protein sequence ID" value="MBU8542441.1"/>
    <property type="molecule type" value="Genomic_DNA"/>
</dbReference>
<name>A0ABS6H4L2_9PROT</name>
<proteinExistence type="predicted"/>
<evidence type="ECO:0000313" key="2">
    <source>
        <dbReference type="EMBL" id="MBU8542441.1"/>
    </source>
</evidence>
<keyword evidence="3" id="KW-1185">Reference proteome</keyword>
<feature type="domain" description="DUF4166" evidence="1">
    <location>
        <begin position="391"/>
        <end position="548"/>
    </location>
</feature>
<dbReference type="PANTHER" id="PTHR43796">
    <property type="entry name" value="CARBOXYNORSPERMIDINE SYNTHASE"/>
    <property type="match status" value="1"/>
</dbReference>
<dbReference type="Proteomes" id="UP000689967">
    <property type="component" value="Unassembled WGS sequence"/>
</dbReference>
<dbReference type="Pfam" id="PF13761">
    <property type="entry name" value="DUF4166"/>
    <property type="match status" value="1"/>
</dbReference>
<protein>
    <submittedName>
        <fullName evidence="2">DUF4166 domain-containing protein</fullName>
    </submittedName>
</protein>
<dbReference type="PANTHER" id="PTHR43796:SF2">
    <property type="entry name" value="CARBOXYNORSPERMIDINE SYNTHASE"/>
    <property type="match status" value="1"/>
</dbReference>
<gene>
    <name evidence="2" type="ORF">JJQ90_01910</name>
</gene>
<reference evidence="2 3" key="1">
    <citation type="submission" date="2021-01" db="EMBL/GenBank/DDBJ databases">
        <title>Roseomonas sp. nov, a bacterium isolated from an oil production mixture in Yumen Oilfield.</title>
        <authorList>
            <person name="Wu D."/>
        </authorList>
    </citation>
    <scope>NUCLEOTIDE SEQUENCE [LARGE SCALE GENOMIC DNA]</scope>
    <source>
        <strain evidence="2 3">ROY-5-3</strain>
    </source>
</reference>
<organism evidence="2 3">
    <name type="scientific">Falsiroseomonas oleicola</name>
    <dbReference type="NCBI Taxonomy" id="2801474"/>
    <lineage>
        <taxon>Bacteria</taxon>
        <taxon>Pseudomonadati</taxon>
        <taxon>Pseudomonadota</taxon>
        <taxon>Alphaproteobacteria</taxon>
        <taxon>Acetobacterales</taxon>
        <taxon>Roseomonadaceae</taxon>
        <taxon>Falsiroseomonas</taxon>
    </lineage>
</organism>
<comment type="caution">
    <text evidence="2">The sequence shown here is derived from an EMBL/GenBank/DDBJ whole genome shotgun (WGS) entry which is preliminary data.</text>
</comment>
<dbReference type="RefSeq" id="WP_216872773.1">
    <property type="nucleotide sequence ID" value="NZ_JAERQM010000001.1"/>
</dbReference>
<evidence type="ECO:0000313" key="3">
    <source>
        <dbReference type="Proteomes" id="UP000689967"/>
    </source>
</evidence>
<accession>A0ABS6H4L2</accession>